<dbReference type="Gene3D" id="3.40.640.10">
    <property type="entry name" value="Type I PLP-dependent aspartate aminotransferase-like (Major domain)"/>
    <property type="match status" value="1"/>
</dbReference>
<dbReference type="AlphaFoldDB" id="A0A7X0FC92"/>
<dbReference type="GO" id="GO:0004400">
    <property type="term" value="F:histidinol-phosphate transaminase activity"/>
    <property type="evidence" value="ECO:0007669"/>
    <property type="project" value="UniProtKB-UniRule"/>
</dbReference>
<comment type="caution">
    <text evidence="11">The sequence shown here is derived from an EMBL/GenBank/DDBJ whole genome shotgun (WGS) entry which is preliminary data.</text>
</comment>
<dbReference type="PROSITE" id="PS00599">
    <property type="entry name" value="AA_TRANSFER_CLASS_2"/>
    <property type="match status" value="1"/>
</dbReference>
<organism evidence="11 12">
    <name type="scientific">Aminobacter aganoensis</name>
    <dbReference type="NCBI Taxonomy" id="83264"/>
    <lineage>
        <taxon>Bacteria</taxon>
        <taxon>Pseudomonadati</taxon>
        <taxon>Pseudomonadota</taxon>
        <taxon>Alphaproteobacteria</taxon>
        <taxon>Hyphomicrobiales</taxon>
        <taxon>Phyllobacteriaceae</taxon>
        <taxon>Aminobacter</taxon>
    </lineage>
</organism>
<sequence>MSLPVPYLSARTLTVVKKIDTSGAPRVVNLGLNESWLGAAPGVVEAIREAAPQVYRYADPGCGTMRAAIGRQFNLDPARIVCGNGSEELLDAVGRVYARAGDEILFPAYSFLQFAIVAYRLGAKAVEAPLGPQFSVDVDALLAAVTPATRVIFLANPNNPTGSVVPMDEVARLARELPSHIVLVLDAAYAEYVDPAEAVATFEIADRHPNVIVTRTFSKAYGLASARAGWAYAHPEVVAALNNVRGIGNVNGLAQVAATVAVGEQDFIQHVRARTAEERDYLEGQLRTLGFEISPSAANFAFVRLPGASEGWAQATVARLAKQGFIIRSNEDYGLPEWLRISIADRADLDEMLALLRVEARAANGEQLAAGA</sequence>
<dbReference type="InterPro" id="IPR005861">
    <property type="entry name" value="HisP_aminotrans"/>
</dbReference>
<gene>
    <name evidence="9" type="primary">hisC</name>
    <name evidence="11" type="ORF">GGR00_004897</name>
</gene>
<evidence type="ECO:0000259" key="10">
    <source>
        <dbReference type="Pfam" id="PF00155"/>
    </source>
</evidence>
<dbReference type="HAMAP" id="MF_01023">
    <property type="entry name" value="HisC_aminotrans_2"/>
    <property type="match status" value="1"/>
</dbReference>
<dbReference type="EC" id="2.6.1.9" evidence="9"/>
<evidence type="ECO:0000256" key="6">
    <source>
        <dbReference type="ARBA" id="ARBA00022679"/>
    </source>
</evidence>
<keyword evidence="9" id="KW-0368">Histidine biosynthesis</keyword>
<evidence type="ECO:0000313" key="11">
    <source>
        <dbReference type="EMBL" id="MBB6357077.1"/>
    </source>
</evidence>
<evidence type="ECO:0000256" key="9">
    <source>
        <dbReference type="HAMAP-Rule" id="MF_01023"/>
    </source>
</evidence>
<name>A0A7X0FC92_9HYPH</name>
<protein>
    <recommendedName>
        <fullName evidence="9">Histidinol-phosphate aminotransferase</fullName>
        <ecNumber evidence="9">2.6.1.9</ecNumber>
    </recommendedName>
    <alternativeName>
        <fullName evidence="9">Imidazole acetol-phosphate transaminase</fullName>
    </alternativeName>
</protein>
<comment type="catalytic activity">
    <reaction evidence="8 9">
        <text>L-histidinol phosphate + 2-oxoglutarate = 3-(imidazol-4-yl)-2-oxopropyl phosphate + L-glutamate</text>
        <dbReference type="Rhea" id="RHEA:23744"/>
        <dbReference type="ChEBI" id="CHEBI:16810"/>
        <dbReference type="ChEBI" id="CHEBI:29985"/>
        <dbReference type="ChEBI" id="CHEBI:57766"/>
        <dbReference type="ChEBI" id="CHEBI:57980"/>
        <dbReference type="EC" id="2.6.1.9"/>
    </reaction>
</comment>
<evidence type="ECO:0000256" key="5">
    <source>
        <dbReference type="ARBA" id="ARBA00022576"/>
    </source>
</evidence>
<dbReference type="InterPro" id="IPR015421">
    <property type="entry name" value="PyrdxlP-dep_Trfase_major"/>
</dbReference>
<feature type="modified residue" description="N6-(pyridoxal phosphate)lysine" evidence="9">
    <location>
        <position position="219"/>
    </location>
</feature>
<keyword evidence="9" id="KW-0028">Amino-acid biosynthesis</keyword>
<dbReference type="InterPro" id="IPR004839">
    <property type="entry name" value="Aminotransferase_I/II_large"/>
</dbReference>
<dbReference type="GO" id="GO:0030170">
    <property type="term" value="F:pyridoxal phosphate binding"/>
    <property type="evidence" value="ECO:0007669"/>
    <property type="project" value="InterPro"/>
</dbReference>
<evidence type="ECO:0000256" key="1">
    <source>
        <dbReference type="ARBA" id="ARBA00001933"/>
    </source>
</evidence>
<proteinExistence type="inferred from homology"/>
<dbReference type="PANTHER" id="PTHR43643:SF3">
    <property type="entry name" value="HISTIDINOL-PHOSPHATE AMINOTRANSFERASE"/>
    <property type="match status" value="1"/>
</dbReference>
<keyword evidence="7 9" id="KW-0663">Pyridoxal phosphate</keyword>
<comment type="pathway">
    <text evidence="2 9">Amino-acid biosynthesis; L-histidine biosynthesis; L-histidine from 5-phospho-alpha-D-ribose 1-diphosphate: step 7/9.</text>
</comment>
<dbReference type="UniPathway" id="UPA00031">
    <property type="reaction ID" value="UER00012"/>
</dbReference>
<evidence type="ECO:0000256" key="4">
    <source>
        <dbReference type="ARBA" id="ARBA00011738"/>
    </source>
</evidence>
<evidence type="ECO:0000313" key="12">
    <source>
        <dbReference type="Proteomes" id="UP000536262"/>
    </source>
</evidence>
<comment type="subunit">
    <text evidence="4 9">Homodimer.</text>
</comment>
<comment type="cofactor">
    <cofactor evidence="1 9">
        <name>pyridoxal 5'-phosphate</name>
        <dbReference type="ChEBI" id="CHEBI:597326"/>
    </cofactor>
</comment>
<dbReference type="PANTHER" id="PTHR43643">
    <property type="entry name" value="HISTIDINOL-PHOSPHATE AMINOTRANSFERASE 2"/>
    <property type="match status" value="1"/>
</dbReference>
<comment type="similarity">
    <text evidence="3 9">Belongs to the class-II pyridoxal-phosphate-dependent aminotransferase family. Histidinol-phosphate aminotransferase subfamily.</text>
</comment>
<keyword evidence="5 9" id="KW-0032">Aminotransferase</keyword>
<evidence type="ECO:0000256" key="7">
    <source>
        <dbReference type="ARBA" id="ARBA00022898"/>
    </source>
</evidence>
<dbReference type="GO" id="GO:0000105">
    <property type="term" value="P:L-histidine biosynthetic process"/>
    <property type="evidence" value="ECO:0007669"/>
    <property type="project" value="UniProtKB-UniRule"/>
</dbReference>
<dbReference type="RefSeq" id="WP_184701688.1">
    <property type="nucleotide sequence ID" value="NZ_BAABEG010000002.1"/>
</dbReference>
<feature type="domain" description="Aminotransferase class I/classII large" evidence="10">
    <location>
        <begin position="26"/>
        <end position="353"/>
    </location>
</feature>
<accession>A0A7X0FC92</accession>
<dbReference type="SUPFAM" id="SSF53383">
    <property type="entry name" value="PLP-dependent transferases"/>
    <property type="match status" value="1"/>
</dbReference>
<dbReference type="EMBL" id="JACHOU010000019">
    <property type="protein sequence ID" value="MBB6357077.1"/>
    <property type="molecule type" value="Genomic_DNA"/>
</dbReference>
<keyword evidence="12" id="KW-1185">Reference proteome</keyword>
<dbReference type="Gene3D" id="3.90.1150.10">
    <property type="entry name" value="Aspartate Aminotransferase, domain 1"/>
    <property type="match status" value="1"/>
</dbReference>
<dbReference type="Proteomes" id="UP000536262">
    <property type="component" value="Unassembled WGS sequence"/>
</dbReference>
<evidence type="ECO:0000256" key="3">
    <source>
        <dbReference type="ARBA" id="ARBA00007970"/>
    </source>
</evidence>
<reference evidence="11 12" key="1">
    <citation type="submission" date="2020-08" db="EMBL/GenBank/DDBJ databases">
        <title>Genomic Encyclopedia of Type Strains, Phase IV (KMG-IV): sequencing the most valuable type-strain genomes for metagenomic binning, comparative biology and taxonomic classification.</title>
        <authorList>
            <person name="Goeker M."/>
        </authorList>
    </citation>
    <scope>NUCLEOTIDE SEQUENCE [LARGE SCALE GENOMIC DNA]</scope>
    <source>
        <strain evidence="11 12">DSM 7051</strain>
    </source>
</reference>
<keyword evidence="6 9" id="KW-0808">Transferase</keyword>
<dbReference type="InterPro" id="IPR001917">
    <property type="entry name" value="Aminotrans_II_pyridoxalP_BS"/>
</dbReference>
<dbReference type="InterPro" id="IPR015422">
    <property type="entry name" value="PyrdxlP-dep_Trfase_small"/>
</dbReference>
<dbReference type="InterPro" id="IPR050106">
    <property type="entry name" value="HistidinolP_aminotransfase"/>
</dbReference>
<dbReference type="InterPro" id="IPR015424">
    <property type="entry name" value="PyrdxlP-dep_Trfase"/>
</dbReference>
<evidence type="ECO:0000256" key="2">
    <source>
        <dbReference type="ARBA" id="ARBA00005011"/>
    </source>
</evidence>
<dbReference type="Pfam" id="PF00155">
    <property type="entry name" value="Aminotran_1_2"/>
    <property type="match status" value="1"/>
</dbReference>
<dbReference type="CDD" id="cd00609">
    <property type="entry name" value="AAT_like"/>
    <property type="match status" value="1"/>
</dbReference>
<evidence type="ECO:0000256" key="8">
    <source>
        <dbReference type="ARBA" id="ARBA00047481"/>
    </source>
</evidence>